<evidence type="ECO:0000256" key="7">
    <source>
        <dbReference type="ARBA" id="ARBA00022989"/>
    </source>
</evidence>
<dbReference type="PANTHER" id="PTHR30578">
    <property type="entry name" value="ELECTRON TRANSPORT COMPLEX PROTEIN RNFD"/>
    <property type="match status" value="1"/>
</dbReference>
<gene>
    <name evidence="10" type="ORF">LCY76_22970</name>
</gene>
<keyword evidence="8 9" id="KW-0472">Membrane</keyword>
<evidence type="ECO:0000256" key="3">
    <source>
        <dbReference type="ARBA" id="ARBA00022630"/>
    </source>
</evidence>
<keyword evidence="2" id="KW-0597">Phosphoprotein</keyword>
<feature type="transmembrane region" description="Helical" evidence="9">
    <location>
        <begin position="71"/>
        <end position="89"/>
    </location>
</feature>
<organism evidence="10 11">
    <name type="scientific">Fictibacillus marinisediminis</name>
    <dbReference type="NCBI Taxonomy" id="2878389"/>
    <lineage>
        <taxon>Bacteria</taxon>
        <taxon>Bacillati</taxon>
        <taxon>Bacillota</taxon>
        <taxon>Bacilli</taxon>
        <taxon>Bacillales</taxon>
        <taxon>Fictibacillaceae</taxon>
        <taxon>Fictibacillus</taxon>
    </lineage>
</organism>
<feature type="transmembrane region" description="Helical" evidence="9">
    <location>
        <begin position="249"/>
        <end position="268"/>
    </location>
</feature>
<dbReference type="PANTHER" id="PTHR30578:SF0">
    <property type="entry name" value="ION-TRANSLOCATING OXIDOREDUCTASE COMPLEX SUBUNIT D"/>
    <property type="match status" value="1"/>
</dbReference>
<feature type="transmembrane region" description="Helical" evidence="9">
    <location>
        <begin position="194"/>
        <end position="214"/>
    </location>
</feature>
<keyword evidence="5 9" id="KW-0812">Transmembrane</keyword>
<feature type="transmembrane region" description="Helical" evidence="9">
    <location>
        <begin position="144"/>
        <end position="163"/>
    </location>
</feature>
<evidence type="ECO:0000256" key="1">
    <source>
        <dbReference type="ARBA" id="ARBA00022448"/>
    </source>
</evidence>
<dbReference type="EMBL" id="JAIWJX010000004">
    <property type="protein sequence ID" value="MCK6259437.1"/>
    <property type="molecule type" value="Genomic_DNA"/>
</dbReference>
<protein>
    <submittedName>
        <fullName evidence="10">RnfABCDGE type electron transport complex subunit D</fullName>
    </submittedName>
</protein>
<sequence length="279" mass="31873">MINLKKQPLKVITSWKDYKIDPRHFVLLFLFSFTFSGMVYLGFFQSWKSIVTAVIVSVSTEIVLTKLVYKVWRFPLSAVITGMGVGLLISSPYPWIYALTSFLSITIKMFVRFKKGHIFNPNNIAVVLVLFTLNQYAVSTPKQWTNGFQIMIVILLLGIFATYMANRLDVVLSFLGSFTFFGLLRHFWLGAPMYAALGPLMGASLQLFAFFMITDPKSTPSTRRERIIFAFLVGALDAVFRIYRIPNPQFYALSLISLLTIIPFRIWVSKRINKTEIGI</sequence>
<evidence type="ECO:0000256" key="6">
    <source>
        <dbReference type="ARBA" id="ARBA00022967"/>
    </source>
</evidence>
<feature type="transmembrane region" description="Helical" evidence="9">
    <location>
        <begin position="170"/>
        <end position="188"/>
    </location>
</feature>
<feature type="transmembrane region" description="Helical" evidence="9">
    <location>
        <begin position="118"/>
        <end position="138"/>
    </location>
</feature>
<accession>A0A9X2BHM4</accession>
<keyword evidence="11" id="KW-1185">Reference proteome</keyword>
<evidence type="ECO:0000313" key="11">
    <source>
        <dbReference type="Proteomes" id="UP001139011"/>
    </source>
</evidence>
<keyword evidence="7 9" id="KW-1133">Transmembrane helix</keyword>
<dbReference type="Pfam" id="PF03116">
    <property type="entry name" value="NQR2_RnfD_RnfE"/>
    <property type="match status" value="1"/>
</dbReference>
<keyword evidence="6" id="KW-1278">Translocase</keyword>
<dbReference type="Proteomes" id="UP001139011">
    <property type="component" value="Unassembled WGS sequence"/>
</dbReference>
<evidence type="ECO:0000256" key="2">
    <source>
        <dbReference type="ARBA" id="ARBA00022553"/>
    </source>
</evidence>
<feature type="transmembrane region" description="Helical" evidence="9">
    <location>
        <begin position="25"/>
        <end position="43"/>
    </location>
</feature>
<dbReference type="GO" id="GO:0055085">
    <property type="term" value="P:transmembrane transport"/>
    <property type="evidence" value="ECO:0007669"/>
    <property type="project" value="InterPro"/>
</dbReference>
<keyword evidence="4" id="KW-0288">FMN</keyword>
<dbReference type="InterPro" id="IPR004338">
    <property type="entry name" value="NqrB/RnfD"/>
</dbReference>
<feature type="transmembrane region" description="Helical" evidence="9">
    <location>
        <begin position="226"/>
        <end position="243"/>
    </location>
</feature>
<evidence type="ECO:0000256" key="4">
    <source>
        <dbReference type="ARBA" id="ARBA00022643"/>
    </source>
</evidence>
<evidence type="ECO:0000256" key="8">
    <source>
        <dbReference type="ARBA" id="ARBA00023136"/>
    </source>
</evidence>
<dbReference type="RefSeq" id="WP_248254807.1">
    <property type="nucleotide sequence ID" value="NZ_JAIWJX010000004.1"/>
</dbReference>
<dbReference type="AlphaFoldDB" id="A0A9X2BHM4"/>
<evidence type="ECO:0000256" key="9">
    <source>
        <dbReference type="SAM" id="Phobius"/>
    </source>
</evidence>
<name>A0A9X2BHM4_9BACL</name>
<comment type="caution">
    <text evidence="10">The sequence shown here is derived from an EMBL/GenBank/DDBJ whole genome shotgun (WGS) entry which is preliminary data.</text>
</comment>
<keyword evidence="3" id="KW-0285">Flavoprotein</keyword>
<proteinExistence type="predicted"/>
<evidence type="ECO:0000256" key="5">
    <source>
        <dbReference type="ARBA" id="ARBA00022692"/>
    </source>
</evidence>
<reference evidence="10" key="1">
    <citation type="submission" date="2021-09" db="EMBL/GenBank/DDBJ databases">
        <title>Genome analysis of Fictibacillus sp. KIGAM418 isolated from marine sediment.</title>
        <authorList>
            <person name="Seo M.-J."/>
            <person name="Cho E.-S."/>
            <person name="Hwang C.Y."/>
        </authorList>
    </citation>
    <scope>NUCLEOTIDE SEQUENCE</scope>
    <source>
        <strain evidence="10">KIGAM418</strain>
    </source>
</reference>
<dbReference type="GO" id="GO:0005886">
    <property type="term" value="C:plasma membrane"/>
    <property type="evidence" value="ECO:0007669"/>
    <property type="project" value="TreeGrafter"/>
</dbReference>
<evidence type="ECO:0000313" key="10">
    <source>
        <dbReference type="EMBL" id="MCK6259437.1"/>
    </source>
</evidence>
<keyword evidence="1" id="KW-0813">Transport</keyword>